<feature type="signal peptide" evidence="2">
    <location>
        <begin position="1"/>
        <end position="22"/>
    </location>
</feature>
<dbReference type="RefSeq" id="WP_272437919.1">
    <property type="nucleotide sequence ID" value="NZ_JAMQKB010000030.1"/>
</dbReference>
<comment type="caution">
    <text evidence="3">The sequence shown here is derived from an EMBL/GenBank/DDBJ whole genome shotgun (WGS) entry which is preliminary data.</text>
</comment>
<keyword evidence="4" id="KW-1185">Reference proteome</keyword>
<name>A0A9X4ANR9_9BACI</name>
<keyword evidence="2" id="KW-0732">Signal</keyword>
<protein>
    <recommendedName>
        <fullName evidence="5">Lipoprotein</fullName>
    </recommendedName>
</protein>
<dbReference type="EMBL" id="JAMQKB010000030">
    <property type="protein sequence ID" value="MDC3426099.1"/>
    <property type="molecule type" value="Genomic_DNA"/>
</dbReference>
<reference evidence="3" key="1">
    <citation type="submission" date="2022-06" db="EMBL/GenBank/DDBJ databases">
        <title>Aquibacillus sp. a new bacterium isolated from soil saline samples.</title>
        <authorList>
            <person name="Galisteo C."/>
            <person name="De La Haba R."/>
            <person name="Sanchez-Porro C."/>
            <person name="Ventosa A."/>
        </authorList>
    </citation>
    <scope>NUCLEOTIDE SEQUENCE</scope>
    <source>
        <strain evidence="3">3ASR75-11</strain>
    </source>
</reference>
<gene>
    <name evidence="3" type="ORF">NC797_16495</name>
</gene>
<dbReference type="AlphaFoldDB" id="A0A9X4ANR9"/>
<evidence type="ECO:0000313" key="4">
    <source>
        <dbReference type="Proteomes" id="UP001145050"/>
    </source>
</evidence>
<organism evidence="3 4">
    <name type="scientific">Terrihalobacillus insolitus</name>
    <dbReference type="NCBI Taxonomy" id="2950438"/>
    <lineage>
        <taxon>Bacteria</taxon>
        <taxon>Bacillati</taxon>
        <taxon>Bacillota</taxon>
        <taxon>Bacilli</taxon>
        <taxon>Bacillales</taxon>
        <taxon>Bacillaceae</taxon>
        <taxon>Terrihalobacillus</taxon>
    </lineage>
</organism>
<evidence type="ECO:0008006" key="5">
    <source>
        <dbReference type="Google" id="ProtNLM"/>
    </source>
</evidence>
<evidence type="ECO:0000256" key="2">
    <source>
        <dbReference type="SAM" id="SignalP"/>
    </source>
</evidence>
<dbReference type="PROSITE" id="PS51257">
    <property type="entry name" value="PROKAR_LIPOPROTEIN"/>
    <property type="match status" value="1"/>
</dbReference>
<evidence type="ECO:0000313" key="3">
    <source>
        <dbReference type="EMBL" id="MDC3426099.1"/>
    </source>
</evidence>
<feature type="chain" id="PRO_5040732185" description="Lipoprotein" evidence="2">
    <location>
        <begin position="23"/>
        <end position="211"/>
    </location>
</feature>
<accession>A0A9X4ANR9</accession>
<evidence type="ECO:0000256" key="1">
    <source>
        <dbReference type="SAM" id="MobiDB-lite"/>
    </source>
</evidence>
<feature type="region of interest" description="Disordered" evidence="1">
    <location>
        <begin position="23"/>
        <end position="43"/>
    </location>
</feature>
<dbReference type="Proteomes" id="UP001145050">
    <property type="component" value="Unassembled WGS sequence"/>
</dbReference>
<sequence length="211" mass="24402">MKKIIFLAFTIMLLVACQDASNEQQKEPETSQPENQGAPPSFAVKESKELSAKYLSEFKKSPTSMPFEITLEVSPRKQNKKEKIFFDIQVKKPKEKMQKVTITALLDDDMYEYLDTSHLWFSNIESVMNPDFPDDYFTLKPKPKGEDILTVAIGRTMILLDKEFKSSSRENFINTLLKTKVKVTWIDSNADKQEKYIRFNNANVTVKENIL</sequence>
<proteinExistence type="predicted"/>